<evidence type="ECO:0000256" key="1">
    <source>
        <dbReference type="ARBA" id="ARBA00022603"/>
    </source>
</evidence>
<dbReference type="InterPro" id="IPR002941">
    <property type="entry name" value="DNA_methylase_N4/N6"/>
</dbReference>
<dbReference type="GO" id="GO:0032259">
    <property type="term" value="P:methylation"/>
    <property type="evidence" value="ECO:0007669"/>
    <property type="project" value="UniProtKB-KW"/>
</dbReference>
<dbReference type="Pfam" id="PF01555">
    <property type="entry name" value="N6_N4_Mtase"/>
    <property type="match status" value="1"/>
</dbReference>
<evidence type="ECO:0000256" key="2">
    <source>
        <dbReference type="ARBA" id="ARBA00022679"/>
    </source>
</evidence>
<gene>
    <name evidence="4" type="ORF">S06H3_63209</name>
</gene>
<dbReference type="Gene3D" id="3.40.50.150">
    <property type="entry name" value="Vaccinia Virus protein VP39"/>
    <property type="match status" value="1"/>
</dbReference>
<dbReference type="InterPro" id="IPR029063">
    <property type="entry name" value="SAM-dependent_MTases_sf"/>
</dbReference>
<sequence>ETASIYVHLDWHIGHYAKLLLDEIFGEENFVNEIIWSYSGAGQSENQYKRKHDTIFFYSKSDEWNFNWKEVASPFTDKQIKKYTGKDENGKYKEYKHSDGKIHRKYLKDDDKLPLTDVWNDIYIIQSCMRILFYRQVFC</sequence>
<feature type="non-terminal residue" evidence="4">
    <location>
        <position position="1"/>
    </location>
</feature>
<keyword evidence="2" id="KW-0808">Transferase</keyword>
<dbReference type="GO" id="GO:0003677">
    <property type="term" value="F:DNA binding"/>
    <property type="evidence" value="ECO:0007669"/>
    <property type="project" value="InterPro"/>
</dbReference>
<reference evidence="4" key="1">
    <citation type="journal article" date="2014" name="Front. Microbiol.">
        <title>High frequency of phylogenetically diverse reductive dehalogenase-homologous genes in deep subseafloor sedimentary metagenomes.</title>
        <authorList>
            <person name="Kawai M."/>
            <person name="Futagami T."/>
            <person name="Toyoda A."/>
            <person name="Takaki Y."/>
            <person name="Nishi S."/>
            <person name="Hori S."/>
            <person name="Arai W."/>
            <person name="Tsubouchi T."/>
            <person name="Morono Y."/>
            <person name="Uchiyama I."/>
            <person name="Ito T."/>
            <person name="Fujiyama A."/>
            <person name="Inagaki F."/>
            <person name="Takami H."/>
        </authorList>
    </citation>
    <scope>NUCLEOTIDE SEQUENCE</scope>
    <source>
        <strain evidence="4">Expedition CK06-06</strain>
    </source>
</reference>
<organism evidence="4">
    <name type="scientific">marine sediment metagenome</name>
    <dbReference type="NCBI Taxonomy" id="412755"/>
    <lineage>
        <taxon>unclassified sequences</taxon>
        <taxon>metagenomes</taxon>
        <taxon>ecological metagenomes</taxon>
    </lineage>
</organism>
<protein>
    <recommendedName>
        <fullName evidence="3">DNA methylase N-4/N-6 domain-containing protein</fullName>
    </recommendedName>
</protein>
<accession>X1QJA3</accession>
<evidence type="ECO:0000313" key="4">
    <source>
        <dbReference type="EMBL" id="GAI54901.1"/>
    </source>
</evidence>
<dbReference type="GO" id="GO:0008170">
    <property type="term" value="F:N-methyltransferase activity"/>
    <property type="evidence" value="ECO:0007669"/>
    <property type="project" value="InterPro"/>
</dbReference>
<dbReference type="SUPFAM" id="SSF53335">
    <property type="entry name" value="S-adenosyl-L-methionine-dependent methyltransferases"/>
    <property type="match status" value="1"/>
</dbReference>
<keyword evidence="1" id="KW-0489">Methyltransferase</keyword>
<dbReference type="EMBL" id="BARV01041881">
    <property type="protein sequence ID" value="GAI54901.1"/>
    <property type="molecule type" value="Genomic_DNA"/>
</dbReference>
<feature type="non-terminal residue" evidence="4">
    <location>
        <position position="139"/>
    </location>
</feature>
<name>X1QJA3_9ZZZZ</name>
<feature type="domain" description="DNA methylase N-4/N-6" evidence="3">
    <location>
        <begin position="2"/>
        <end position="119"/>
    </location>
</feature>
<comment type="caution">
    <text evidence="4">The sequence shown here is derived from an EMBL/GenBank/DDBJ whole genome shotgun (WGS) entry which is preliminary data.</text>
</comment>
<dbReference type="AlphaFoldDB" id="X1QJA3"/>
<proteinExistence type="predicted"/>
<evidence type="ECO:0000259" key="3">
    <source>
        <dbReference type="Pfam" id="PF01555"/>
    </source>
</evidence>